<proteinExistence type="predicted"/>
<organism evidence="9 10">
    <name type="scientific">Hibiscus syriacus</name>
    <name type="common">Rose of Sharon</name>
    <dbReference type="NCBI Taxonomy" id="106335"/>
    <lineage>
        <taxon>Eukaryota</taxon>
        <taxon>Viridiplantae</taxon>
        <taxon>Streptophyta</taxon>
        <taxon>Embryophyta</taxon>
        <taxon>Tracheophyta</taxon>
        <taxon>Spermatophyta</taxon>
        <taxon>Magnoliopsida</taxon>
        <taxon>eudicotyledons</taxon>
        <taxon>Gunneridae</taxon>
        <taxon>Pentapetalae</taxon>
        <taxon>rosids</taxon>
        <taxon>malvids</taxon>
        <taxon>Malvales</taxon>
        <taxon>Malvaceae</taxon>
        <taxon>Malvoideae</taxon>
        <taxon>Hibiscus</taxon>
    </lineage>
</organism>
<sequence length="564" mass="63258">MELATFAADVMDFLQTINSSPPEGRKMAEDLFYLAQQCVQMTSSEFRVRCETIVQALTEKRQQCQTVLVKWLCTRVLFILTRCTRVLQFQKEKEPIDENSMIKFKKCLESIPAVETSWVLASDIADSYSANAMYQRVGGEKKLQGQSEVSLFPKPAVQRDITSGKDSTIPEKISATQGSQPDFTSHERPFCQADGNFPEQTLDGSDSVICRICEEAVPISHLESHSYICAYADKCALNCIDVDERLVNLAEILEQIIESRNLNSIGSPENPRMQNLSSAVTSEGYSPKISEWRNKGVEGMFEDIHEMDTASIEDSHLASIDFKGHLGMRLGNYGASSSTGSMTSQSSNNTPRGSHFDSFWLEHNNLSELEDVQQMVDLSDIAHCVAGTDLSKEGSHELLLACMQDLQDILRHSKLKTLVIDTFRGRIETLMRDNLYLVMEYLNGGDLYSLLRKFGCLDEEVARTYIAELVGRTPSYLICVVPEMCRVRESVTVKEGLAPLNRPFERTFGSLISLYILIGEDDRPQADRHRRHCRPPPAVAEKTKIPPKASSQPLQPKTEAQTPK</sequence>
<accession>A0A6A2XXG0</accession>
<feature type="domain" description="IREH1/IRE-like N-terminal" evidence="8">
    <location>
        <begin position="2"/>
        <end position="91"/>
    </location>
</feature>
<keyword evidence="4" id="KW-0547">Nucleotide-binding</keyword>
<protein>
    <recommendedName>
        <fullName evidence="1">non-specific serine/threonine protein kinase</fullName>
        <ecNumber evidence="1">2.7.11.1</ecNumber>
    </recommendedName>
</protein>
<keyword evidence="6" id="KW-0067">ATP-binding</keyword>
<evidence type="ECO:0000256" key="3">
    <source>
        <dbReference type="ARBA" id="ARBA00022679"/>
    </source>
</evidence>
<dbReference type="InterPro" id="IPR058783">
    <property type="entry name" value="IREH1/IRE-like_N"/>
</dbReference>
<keyword evidence="3" id="KW-0808">Transferase</keyword>
<dbReference type="InterPro" id="IPR050236">
    <property type="entry name" value="Ser_Thr_kinase_AGC"/>
</dbReference>
<feature type="region of interest" description="Disordered" evidence="7">
    <location>
        <begin position="161"/>
        <end position="184"/>
    </location>
</feature>
<name>A0A6A2XXG0_HIBSY</name>
<dbReference type="InterPro" id="IPR011009">
    <property type="entry name" value="Kinase-like_dom_sf"/>
</dbReference>
<dbReference type="Proteomes" id="UP000436088">
    <property type="component" value="Unassembled WGS sequence"/>
</dbReference>
<feature type="region of interest" description="Disordered" evidence="7">
    <location>
        <begin position="525"/>
        <end position="564"/>
    </location>
</feature>
<keyword evidence="2 9" id="KW-0723">Serine/threonine-protein kinase</keyword>
<comment type="caution">
    <text evidence="9">The sequence shown here is derived from an EMBL/GenBank/DDBJ whole genome shotgun (WGS) entry which is preliminary data.</text>
</comment>
<evidence type="ECO:0000313" key="10">
    <source>
        <dbReference type="Proteomes" id="UP000436088"/>
    </source>
</evidence>
<reference evidence="9" key="1">
    <citation type="submission" date="2019-09" db="EMBL/GenBank/DDBJ databases">
        <title>Draft genome information of white flower Hibiscus syriacus.</title>
        <authorList>
            <person name="Kim Y.-M."/>
        </authorList>
    </citation>
    <scope>NUCLEOTIDE SEQUENCE [LARGE SCALE GENOMIC DNA]</scope>
    <source>
        <strain evidence="9">YM2019G1</strain>
    </source>
</reference>
<dbReference type="EC" id="2.7.11.1" evidence="1"/>
<evidence type="ECO:0000256" key="7">
    <source>
        <dbReference type="SAM" id="MobiDB-lite"/>
    </source>
</evidence>
<keyword evidence="5 9" id="KW-0418">Kinase</keyword>
<dbReference type="Gene3D" id="1.10.510.10">
    <property type="entry name" value="Transferase(Phosphotransferase) domain 1"/>
    <property type="match status" value="1"/>
</dbReference>
<dbReference type="EMBL" id="VEPZ02001409">
    <property type="protein sequence ID" value="KAE8674820.1"/>
    <property type="molecule type" value="Genomic_DNA"/>
</dbReference>
<evidence type="ECO:0000256" key="5">
    <source>
        <dbReference type="ARBA" id="ARBA00022777"/>
    </source>
</evidence>
<feature type="compositionally biased region" description="Polar residues" evidence="7">
    <location>
        <begin position="174"/>
        <end position="183"/>
    </location>
</feature>
<dbReference type="PANTHER" id="PTHR24356:SF354">
    <property type="entry name" value="SERINE_THREONINE PROTEIN KINASE IRE4-RELATED"/>
    <property type="match status" value="1"/>
</dbReference>
<dbReference type="PANTHER" id="PTHR24356">
    <property type="entry name" value="SERINE/THREONINE-PROTEIN KINASE"/>
    <property type="match status" value="1"/>
</dbReference>
<evidence type="ECO:0000256" key="6">
    <source>
        <dbReference type="ARBA" id="ARBA00022840"/>
    </source>
</evidence>
<keyword evidence="10" id="KW-1185">Reference proteome</keyword>
<dbReference type="GO" id="GO:0005524">
    <property type="term" value="F:ATP binding"/>
    <property type="evidence" value="ECO:0007669"/>
    <property type="project" value="UniProtKB-KW"/>
</dbReference>
<dbReference type="Pfam" id="PF26031">
    <property type="entry name" value="IREH1"/>
    <property type="match status" value="1"/>
</dbReference>
<evidence type="ECO:0000256" key="4">
    <source>
        <dbReference type="ARBA" id="ARBA00022741"/>
    </source>
</evidence>
<evidence type="ECO:0000259" key="8">
    <source>
        <dbReference type="Pfam" id="PF26031"/>
    </source>
</evidence>
<evidence type="ECO:0000256" key="2">
    <source>
        <dbReference type="ARBA" id="ARBA00022527"/>
    </source>
</evidence>
<evidence type="ECO:0000256" key="1">
    <source>
        <dbReference type="ARBA" id="ARBA00012513"/>
    </source>
</evidence>
<gene>
    <name evidence="9" type="ORF">F3Y22_tig00111715pilonHSYRG00119</name>
</gene>
<dbReference type="GO" id="GO:0035556">
    <property type="term" value="P:intracellular signal transduction"/>
    <property type="evidence" value="ECO:0007669"/>
    <property type="project" value="TreeGrafter"/>
</dbReference>
<dbReference type="Gene3D" id="3.30.200.20">
    <property type="entry name" value="Phosphorylase Kinase, domain 1"/>
    <property type="match status" value="1"/>
</dbReference>
<evidence type="ECO:0000313" key="9">
    <source>
        <dbReference type="EMBL" id="KAE8674820.1"/>
    </source>
</evidence>
<feature type="compositionally biased region" description="Polar residues" evidence="7">
    <location>
        <begin position="549"/>
        <end position="564"/>
    </location>
</feature>
<dbReference type="SUPFAM" id="SSF56112">
    <property type="entry name" value="Protein kinase-like (PK-like)"/>
    <property type="match status" value="1"/>
</dbReference>
<dbReference type="GO" id="GO:0004674">
    <property type="term" value="F:protein serine/threonine kinase activity"/>
    <property type="evidence" value="ECO:0007669"/>
    <property type="project" value="UniProtKB-KW"/>
</dbReference>
<dbReference type="AlphaFoldDB" id="A0A6A2XXG0"/>